<gene>
    <name evidence="2" type="ORF">BECKLFY1418A_GA0070994_10949</name>
</gene>
<evidence type="ECO:0000259" key="1">
    <source>
        <dbReference type="Pfam" id="PF01850"/>
    </source>
</evidence>
<dbReference type="InterPro" id="IPR029060">
    <property type="entry name" value="PIN-like_dom_sf"/>
</dbReference>
<name>A0A450V2X6_9GAMM</name>
<dbReference type="Pfam" id="PF01850">
    <property type="entry name" value="PIN"/>
    <property type="match status" value="1"/>
</dbReference>
<protein>
    <submittedName>
        <fullName evidence="2">PIN domain-containing protein</fullName>
    </submittedName>
</protein>
<proteinExistence type="predicted"/>
<dbReference type="EMBL" id="CAADFH010000094">
    <property type="protein sequence ID" value="VFJ99152.1"/>
    <property type="molecule type" value="Genomic_DNA"/>
</dbReference>
<dbReference type="CDD" id="cd18687">
    <property type="entry name" value="PIN_VapC-like"/>
    <property type="match status" value="1"/>
</dbReference>
<organism evidence="2">
    <name type="scientific">Candidatus Kentrum sp. LFY</name>
    <dbReference type="NCBI Taxonomy" id="2126342"/>
    <lineage>
        <taxon>Bacteria</taxon>
        <taxon>Pseudomonadati</taxon>
        <taxon>Pseudomonadota</taxon>
        <taxon>Gammaproteobacteria</taxon>
        <taxon>Candidatus Kentrum</taxon>
    </lineage>
</organism>
<dbReference type="SUPFAM" id="SSF88723">
    <property type="entry name" value="PIN domain-like"/>
    <property type="match status" value="1"/>
</dbReference>
<accession>A0A450V2X6</accession>
<dbReference type="InterPro" id="IPR002716">
    <property type="entry name" value="PIN_dom"/>
</dbReference>
<evidence type="ECO:0000313" key="2">
    <source>
        <dbReference type="EMBL" id="VFJ99152.1"/>
    </source>
</evidence>
<feature type="domain" description="PIN" evidence="1">
    <location>
        <begin position="7"/>
        <end position="122"/>
    </location>
</feature>
<dbReference type="AlphaFoldDB" id="A0A450V2X6"/>
<sequence length="162" mass="18539">MKRETVYIETSVVSYLCARPSRDLIVAANQEITRAWWDRKRPDYDCFVSELVLQESMAGDPKIAEKRTRLISDLPILVITDAITTLAAAIMRGAKLPESVENDISHIAIATYHRMDYLLTLNCRHIANPHWQRKMREVTKDMDATLPVLCTPHLLYEGSRKG</sequence>
<dbReference type="Gene3D" id="3.40.50.1010">
    <property type="entry name" value="5'-nuclease"/>
    <property type="match status" value="1"/>
</dbReference>
<reference evidence="2" key="1">
    <citation type="submission" date="2019-02" db="EMBL/GenBank/DDBJ databases">
        <authorList>
            <person name="Gruber-Vodicka R. H."/>
            <person name="Seah K. B. B."/>
        </authorList>
    </citation>
    <scope>NUCLEOTIDE SEQUENCE</scope>
    <source>
        <strain evidence="2">BECK_M6</strain>
    </source>
</reference>